<accession>A0AAN7MUA8</accession>
<keyword evidence="2" id="KW-1185">Reference proteome</keyword>
<dbReference type="EMBL" id="JAXQNO010000004">
    <property type="protein sequence ID" value="KAK4798983.1"/>
    <property type="molecule type" value="Genomic_DNA"/>
</dbReference>
<sequence length="71" mass="8215">MRSLHSEVRRQHWNGKWRLLLLQGKALVDSSAGYLVIPAANNIRGAWASVWDLNIEISNMKSNHYNCQWPL</sequence>
<evidence type="ECO:0000313" key="2">
    <source>
        <dbReference type="Proteomes" id="UP001346149"/>
    </source>
</evidence>
<dbReference type="Proteomes" id="UP001346149">
    <property type="component" value="Unassembled WGS sequence"/>
</dbReference>
<gene>
    <name evidence="1" type="ORF">SAY86_024348</name>
</gene>
<reference evidence="1 2" key="1">
    <citation type="journal article" date="2023" name="Hortic Res">
        <title>Pangenome of water caltrop reveals structural variations and asymmetric subgenome divergence after allopolyploidization.</title>
        <authorList>
            <person name="Zhang X."/>
            <person name="Chen Y."/>
            <person name="Wang L."/>
            <person name="Yuan Y."/>
            <person name="Fang M."/>
            <person name="Shi L."/>
            <person name="Lu R."/>
            <person name="Comes H.P."/>
            <person name="Ma Y."/>
            <person name="Chen Y."/>
            <person name="Huang G."/>
            <person name="Zhou Y."/>
            <person name="Zheng Z."/>
            <person name="Qiu Y."/>
        </authorList>
    </citation>
    <scope>NUCLEOTIDE SEQUENCE [LARGE SCALE GENOMIC DNA]</scope>
    <source>
        <strain evidence="1">F231</strain>
    </source>
</reference>
<dbReference type="AlphaFoldDB" id="A0AAN7MUA8"/>
<proteinExistence type="predicted"/>
<organism evidence="1 2">
    <name type="scientific">Trapa natans</name>
    <name type="common">Water chestnut</name>
    <dbReference type="NCBI Taxonomy" id="22666"/>
    <lineage>
        <taxon>Eukaryota</taxon>
        <taxon>Viridiplantae</taxon>
        <taxon>Streptophyta</taxon>
        <taxon>Embryophyta</taxon>
        <taxon>Tracheophyta</taxon>
        <taxon>Spermatophyta</taxon>
        <taxon>Magnoliopsida</taxon>
        <taxon>eudicotyledons</taxon>
        <taxon>Gunneridae</taxon>
        <taxon>Pentapetalae</taxon>
        <taxon>rosids</taxon>
        <taxon>malvids</taxon>
        <taxon>Myrtales</taxon>
        <taxon>Lythraceae</taxon>
        <taxon>Trapa</taxon>
    </lineage>
</organism>
<name>A0AAN7MUA8_TRANT</name>
<comment type="caution">
    <text evidence="1">The sequence shown here is derived from an EMBL/GenBank/DDBJ whole genome shotgun (WGS) entry which is preliminary data.</text>
</comment>
<protein>
    <submittedName>
        <fullName evidence="1">Uncharacterized protein</fullName>
    </submittedName>
</protein>
<evidence type="ECO:0000313" key="1">
    <source>
        <dbReference type="EMBL" id="KAK4798983.1"/>
    </source>
</evidence>